<proteinExistence type="predicted"/>
<dbReference type="EMBL" id="CDMZ01001049">
    <property type="protein sequence ID" value="CEM26336.1"/>
    <property type="molecule type" value="Genomic_DNA"/>
</dbReference>
<name>A0A0G4GBI0_9ALVE</name>
<dbReference type="AlphaFoldDB" id="A0A0G4GBI0"/>
<dbReference type="VEuPathDB" id="CryptoDB:Cvel_21091"/>
<accession>A0A0G4GBI0</accession>
<protein>
    <recommendedName>
        <fullName evidence="2">IMS import disulfide relay-system CHCH-CHCH-like Cx9C domain-containing protein</fullName>
    </recommendedName>
</protein>
<evidence type="ECO:0000313" key="1">
    <source>
        <dbReference type="EMBL" id="CEM26336.1"/>
    </source>
</evidence>
<sequence length="143" mass="15445">MGDCAAEKDSWVQCLNTSYRNPGKCALSERELRKCAKTAKANFCIQETVDLMYCARSPGSDVCANEFVKMRECNRPLGPELVEKGDALAVDSSKAALYAAPKDGISGPPSRSFESRKSAATSMAAQLNLAEINKELKIQAPAH</sequence>
<gene>
    <name evidence="1" type="ORF">Cvel_21091</name>
</gene>
<evidence type="ECO:0008006" key="2">
    <source>
        <dbReference type="Google" id="ProtNLM"/>
    </source>
</evidence>
<organism evidence="1">
    <name type="scientific">Chromera velia CCMP2878</name>
    <dbReference type="NCBI Taxonomy" id="1169474"/>
    <lineage>
        <taxon>Eukaryota</taxon>
        <taxon>Sar</taxon>
        <taxon>Alveolata</taxon>
        <taxon>Colpodellida</taxon>
        <taxon>Chromeraceae</taxon>
        <taxon>Chromera</taxon>
    </lineage>
</organism>
<reference evidence="1" key="1">
    <citation type="submission" date="2014-11" db="EMBL/GenBank/DDBJ databases">
        <authorList>
            <person name="Otto D Thomas"/>
            <person name="Naeem Raeece"/>
        </authorList>
    </citation>
    <scope>NUCLEOTIDE SEQUENCE</scope>
</reference>
<dbReference type="PhylomeDB" id="A0A0G4GBI0"/>